<dbReference type="GO" id="GO:0044773">
    <property type="term" value="P:mitotic DNA damage checkpoint signaling"/>
    <property type="evidence" value="ECO:0007669"/>
    <property type="project" value="TreeGrafter"/>
</dbReference>
<evidence type="ECO:0000259" key="5">
    <source>
        <dbReference type="PROSITE" id="PS50011"/>
    </source>
</evidence>
<dbReference type="PROSITE" id="PS50011">
    <property type="entry name" value="PROTEIN_KINASE_DOM"/>
    <property type="match status" value="1"/>
</dbReference>
<evidence type="ECO:0000256" key="4">
    <source>
        <dbReference type="RuleBase" id="RU000304"/>
    </source>
</evidence>
<dbReference type="InterPro" id="IPR011009">
    <property type="entry name" value="Kinase-like_dom_sf"/>
</dbReference>
<gene>
    <name evidence="6" type="ORF">ElyMa_003979600</name>
</gene>
<keyword evidence="7" id="KW-1185">Reference proteome</keyword>
<protein>
    <submittedName>
        <fullName evidence="6">Kinase-like protein</fullName>
    </submittedName>
</protein>
<dbReference type="SMART" id="SM00220">
    <property type="entry name" value="S_TKc"/>
    <property type="match status" value="1"/>
</dbReference>
<evidence type="ECO:0000256" key="3">
    <source>
        <dbReference type="PROSITE-ProRule" id="PRU10141"/>
    </source>
</evidence>
<dbReference type="InterPro" id="IPR008271">
    <property type="entry name" value="Ser/Thr_kinase_AS"/>
</dbReference>
<dbReference type="Proteomes" id="UP000762676">
    <property type="component" value="Unassembled WGS sequence"/>
</dbReference>
<dbReference type="PROSITE" id="PS00108">
    <property type="entry name" value="PROTEIN_KINASE_ST"/>
    <property type="match status" value="1"/>
</dbReference>
<dbReference type="PANTHER" id="PTHR44167:SF24">
    <property type="entry name" value="SERINE_THREONINE-PROTEIN KINASE CHK2"/>
    <property type="match status" value="1"/>
</dbReference>
<evidence type="ECO:0000256" key="1">
    <source>
        <dbReference type="ARBA" id="ARBA00022741"/>
    </source>
</evidence>
<dbReference type="EMBL" id="BMAT01008097">
    <property type="protein sequence ID" value="GFR77847.1"/>
    <property type="molecule type" value="Genomic_DNA"/>
</dbReference>
<dbReference type="SUPFAM" id="SSF56112">
    <property type="entry name" value="Protein kinase-like (PK-like)"/>
    <property type="match status" value="1"/>
</dbReference>
<feature type="binding site" evidence="3">
    <location>
        <position position="136"/>
    </location>
    <ligand>
        <name>ATP</name>
        <dbReference type="ChEBI" id="CHEBI:30616"/>
    </ligand>
</feature>
<dbReference type="GO" id="GO:0005524">
    <property type="term" value="F:ATP binding"/>
    <property type="evidence" value="ECO:0007669"/>
    <property type="project" value="UniProtKB-UniRule"/>
</dbReference>
<evidence type="ECO:0000313" key="7">
    <source>
        <dbReference type="Proteomes" id="UP000762676"/>
    </source>
</evidence>
<proteinExistence type="inferred from homology"/>
<keyword evidence="6" id="KW-0418">Kinase</keyword>
<keyword evidence="1 3" id="KW-0547">Nucleotide-binding</keyword>
<accession>A0AAV4FWV1</accession>
<evidence type="ECO:0000256" key="2">
    <source>
        <dbReference type="ARBA" id="ARBA00022840"/>
    </source>
</evidence>
<keyword evidence="6" id="KW-0808">Transferase</keyword>
<comment type="caution">
    <text evidence="6">The sequence shown here is derived from an EMBL/GenBank/DDBJ whole genome shotgun (WGS) entry which is preliminary data.</text>
</comment>
<dbReference type="Pfam" id="PF00069">
    <property type="entry name" value="Pkinase"/>
    <property type="match status" value="1"/>
</dbReference>
<dbReference type="InterPro" id="IPR017441">
    <property type="entry name" value="Protein_kinase_ATP_BS"/>
</dbReference>
<keyword evidence="2 3" id="KW-0067">ATP-binding</keyword>
<dbReference type="GO" id="GO:0005634">
    <property type="term" value="C:nucleus"/>
    <property type="evidence" value="ECO:0007669"/>
    <property type="project" value="TreeGrafter"/>
</dbReference>
<dbReference type="PROSITE" id="PS00107">
    <property type="entry name" value="PROTEIN_KINASE_ATP"/>
    <property type="match status" value="1"/>
</dbReference>
<dbReference type="Gene3D" id="1.10.510.10">
    <property type="entry name" value="Transferase(Phosphotransferase) domain 1"/>
    <property type="match status" value="1"/>
</dbReference>
<dbReference type="AlphaFoldDB" id="A0AAV4FWV1"/>
<dbReference type="GO" id="GO:0004674">
    <property type="term" value="F:protein serine/threonine kinase activity"/>
    <property type="evidence" value="ECO:0007669"/>
    <property type="project" value="UniProtKB-KW"/>
</dbReference>
<dbReference type="GO" id="GO:0005737">
    <property type="term" value="C:cytoplasm"/>
    <property type="evidence" value="ECO:0007669"/>
    <property type="project" value="TreeGrafter"/>
</dbReference>
<evidence type="ECO:0000313" key="6">
    <source>
        <dbReference type="EMBL" id="GFR77847.1"/>
    </source>
</evidence>
<dbReference type="PANTHER" id="PTHR44167">
    <property type="entry name" value="OVARIAN-SPECIFIC SERINE/THREONINE-PROTEIN KINASE LOK-RELATED"/>
    <property type="match status" value="1"/>
</dbReference>
<keyword evidence="4" id="KW-0723">Serine/threonine-protein kinase</keyword>
<comment type="similarity">
    <text evidence="4">Belongs to the protein kinase superfamily.</text>
</comment>
<name>A0AAV4FWV1_9GAST</name>
<reference evidence="6 7" key="1">
    <citation type="journal article" date="2021" name="Elife">
        <title>Chloroplast acquisition without the gene transfer in kleptoplastic sea slugs, Plakobranchus ocellatus.</title>
        <authorList>
            <person name="Maeda T."/>
            <person name="Takahashi S."/>
            <person name="Yoshida T."/>
            <person name="Shimamura S."/>
            <person name="Takaki Y."/>
            <person name="Nagai Y."/>
            <person name="Toyoda A."/>
            <person name="Suzuki Y."/>
            <person name="Arimoto A."/>
            <person name="Ishii H."/>
            <person name="Satoh N."/>
            <person name="Nishiyama T."/>
            <person name="Hasebe M."/>
            <person name="Maruyama T."/>
            <person name="Minagawa J."/>
            <person name="Obokata J."/>
            <person name="Shigenobu S."/>
        </authorList>
    </citation>
    <scope>NUCLEOTIDE SEQUENCE [LARGE SCALE GENOMIC DNA]</scope>
</reference>
<feature type="domain" description="Protein kinase" evidence="5">
    <location>
        <begin position="102"/>
        <end position="387"/>
    </location>
</feature>
<organism evidence="6 7">
    <name type="scientific">Elysia marginata</name>
    <dbReference type="NCBI Taxonomy" id="1093978"/>
    <lineage>
        <taxon>Eukaryota</taxon>
        <taxon>Metazoa</taxon>
        <taxon>Spiralia</taxon>
        <taxon>Lophotrochozoa</taxon>
        <taxon>Mollusca</taxon>
        <taxon>Gastropoda</taxon>
        <taxon>Heterobranchia</taxon>
        <taxon>Euthyneura</taxon>
        <taxon>Panpulmonata</taxon>
        <taxon>Sacoglossa</taxon>
        <taxon>Placobranchoidea</taxon>
        <taxon>Plakobranchidae</taxon>
        <taxon>Elysia</taxon>
    </lineage>
</organism>
<sequence length="394" mass="44524">MEVKGAGASATGIDRLAVRSVLGDTPHEIKRISRLRAWMTGNRLSKARSGETHTYCRVEGKHSRHIFKMLNSMPESQLNQLGLDERVIASYPRKRKKKGGYEDKYYWVGSGSHGLAKFALMQNIFSAETILCVAKKIKIDESSNKLSIYRSVEREYNLQKKAGGELAPAVYGLIRTVDTCRRCQLIIFMDYTMGIPLTALLRKSPLHMNQLDKALRKQLVLNVIEVVGKLHAVPIIHRDLKVENFIVIIAADGSVSIKIIDFGIATEEEQDKCGYREVALYSAPELLNKNGMSRPMDIYSMGGLFCDIISDGHMFSIRESKSTGGKPVYYTFDHKNKDRIVKVIGRKLDQCALLSKAMKRFIASMMHINPKSRPTMSQVQTSFQQWNSELDVWT</sequence>
<dbReference type="InterPro" id="IPR000719">
    <property type="entry name" value="Prot_kinase_dom"/>
</dbReference>